<feature type="compositionally biased region" description="Polar residues" evidence="1">
    <location>
        <begin position="1"/>
        <end position="10"/>
    </location>
</feature>
<reference evidence="3" key="1">
    <citation type="submission" date="2021-11" db="EMBL/GenBank/DDBJ databases">
        <title>Purpureocillium_takamizusanense_genome.</title>
        <authorList>
            <person name="Nguyen N.-H."/>
        </authorList>
    </citation>
    <scope>NUCLEOTIDE SEQUENCE</scope>
    <source>
        <strain evidence="3">PT3</strain>
    </source>
</reference>
<evidence type="ECO:0008006" key="5">
    <source>
        <dbReference type="Google" id="ProtNLM"/>
    </source>
</evidence>
<feature type="compositionally biased region" description="Basic and acidic residues" evidence="1">
    <location>
        <begin position="326"/>
        <end position="341"/>
    </location>
</feature>
<sequence>MAPETSTQTDTRAEAVSPVTSTATSTPPLSLPLPHQQQQQQPAHDHFAPAMPPKAAAQQQPYVMYPSSYGEHYVPYEQSRQADMLHQGAAAAQVVAPRIIVPETKSWRITKDVMHVLAMVISIAGIGIGISIARDSYSGLLGTLVSVPIFGVALIWSLAEMITRATTHWGPGIHPGAHVGVCLILWIAAVIAGGCCATVVGIADADCDSSYRSSYRYYDESCYYGRTRGRFLGLAILLLVLFVAEFVLFVGGCIDTHKRNKARAGAPVMIVAQPGMYPQAMMQQQQQQQQQQHPPQQPMSQQYFAPPQAYHPQQQYVAVPPPAEAPADHARTAPQDSEHARGKQPQGAQPGITEFYSPSGPGQAV</sequence>
<accession>A0A9Q8QM98</accession>
<gene>
    <name evidence="3" type="ORF">JDV02_009569</name>
</gene>
<feature type="transmembrane region" description="Helical" evidence="2">
    <location>
        <begin position="139"/>
        <end position="159"/>
    </location>
</feature>
<feature type="region of interest" description="Disordered" evidence="1">
    <location>
        <begin position="1"/>
        <end position="52"/>
    </location>
</feature>
<dbReference type="GeneID" id="72071514"/>
<keyword evidence="2" id="KW-0812">Transmembrane</keyword>
<keyword evidence="4" id="KW-1185">Reference proteome</keyword>
<feature type="transmembrane region" description="Helical" evidence="2">
    <location>
        <begin position="179"/>
        <end position="203"/>
    </location>
</feature>
<evidence type="ECO:0000313" key="3">
    <source>
        <dbReference type="EMBL" id="UNI23769.1"/>
    </source>
</evidence>
<dbReference type="EMBL" id="CP086363">
    <property type="protein sequence ID" value="UNI23769.1"/>
    <property type="molecule type" value="Genomic_DNA"/>
</dbReference>
<dbReference type="Proteomes" id="UP000829364">
    <property type="component" value="Chromosome 10"/>
</dbReference>
<evidence type="ECO:0000256" key="2">
    <source>
        <dbReference type="SAM" id="Phobius"/>
    </source>
</evidence>
<feature type="transmembrane region" description="Helical" evidence="2">
    <location>
        <begin position="113"/>
        <end position="133"/>
    </location>
</feature>
<feature type="region of interest" description="Disordered" evidence="1">
    <location>
        <begin position="280"/>
        <end position="365"/>
    </location>
</feature>
<keyword evidence="2" id="KW-0472">Membrane</keyword>
<evidence type="ECO:0000313" key="4">
    <source>
        <dbReference type="Proteomes" id="UP000829364"/>
    </source>
</evidence>
<name>A0A9Q8QM98_9HYPO</name>
<feature type="compositionally biased region" description="Low complexity" evidence="1">
    <location>
        <begin position="15"/>
        <end position="42"/>
    </location>
</feature>
<evidence type="ECO:0000256" key="1">
    <source>
        <dbReference type="SAM" id="MobiDB-lite"/>
    </source>
</evidence>
<dbReference type="RefSeq" id="XP_047847250.1">
    <property type="nucleotide sequence ID" value="XM_047991239.1"/>
</dbReference>
<feature type="compositionally biased region" description="Low complexity" evidence="1">
    <location>
        <begin position="280"/>
        <end position="318"/>
    </location>
</feature>
<feature type="transmembrane region" description="Helical" evidence="2">
    <location>
        <begin position="231"/>
        <end position="254"/>
    </location>
</feature>
<dbReference type="OrthoDB" id="4927738at2759"/>
<organism evidence="3 4">
    <name type="scientific">Purpureocillium takamizusanense</name>
    <dbReference type="NCBI Taxonomy" id="2060973"/>
    <lineage>
        <taxon>Eukaryota</taxon>
        <taxon>Fungi</taxon>
        <taxon>Dikarya</taxon>
        <taxon>Ascomycota</taxon>
        <taxon>Pezizomycotina</taxon>
        <taxon>Sordariomycetes</taxon>
        <taxon>Hypocreomycetidae</taxon>
        <taxon>Hypocreales</taxon>
        <taxon>Ophiocordycipitaceae</taxon>
        <taxon>Purpureocillium</taxon>
    </lineage>
</organism>
<dbReference type="AlphaFoldDB" id="A0A9Q8QM98"/>
<keyword evidence="2" id="KW-1133">Transmembrane helix</keyword>
<protein>
    <recommendedName>
        <fullName evidence="5">MARVEL domain-containing protein</fullName>
    </recommendedName>
</protein>
<dbReference type="KEGG" id="ptkz:JDV02_009569"/>
<proteinExistence type="predicted"/>